<evidence type="ECO:0000313" key="4">
    <source>
        <dbReference type="EMBL" id="MCY1718787.1"/>
    </source>
</evidence>
<evidence type="ECO:0000313" key="5">
    <source>
        <dbReference type="Proteomes" id="UP001145087"/>
    </source>
</evidence>
<dbReference type="Pfam" id="PF01073">
    <property type="entry name" value="3Beta_HSD"/>
    <property type="match status" value="1"/>
</dbReference>
<dbReference type="RefSeq" id="WP_343331126.1">
    <property type="nucleotide sequence ID" value="NZ_JAPOHD010000002.1"/>
</dbReference>
<dbReference type="InterPro" id="IPR036291">
    <property type="entry name" value="NAD(P)-bd_dom_sf"/>
</dbReference>
<dbReference type="Proteomes" id="UP001145087">
    <property type="component" value="Unassembled WGS sequence"/>
</dbReference>
<dbReference type="GO" id="GO:0016616">
    <property type="term" value="F:oxidoreductase activity, acting on the CH-OH group of donors, NAD or NADP as acceptor"/>
    <property type="evidence" value="ECO:0007669"/>
    <property type="project" value="InterPro"/>
</dbReference>
<keyword evidence="2" id="KW-0560">Oxidoreductase</keyword>
<dbReference type="EMBL" id="JAPOHD010000002">
    <property type="protein sequence ID" value="MCY1718787.1"/>
    <property type="molecule type" value="Genomic_DNA"/>
</dbReference>
<comment type="caution">
    <text evidence="4">The sequence shown here is derived from an EMBL/GenBank/DDBJ whole genome shotgun (WGS) entry which is preliminary data.</text>
</comment>
<evidence type="ECO:0000256" key="1">
    <source>
        <dbReference type="ARBA" id="ARBA00009219"/>
    </source>
</evidence>
<organism evidence="4 5">
    <name type="scientific">Draconibacterium aestuarii</name>
    <dbReference type="NCBI Taxonomy" id="2998507"/>
    <lineage>
        <taxon>Bacteria</taxon>
        <taxon>Pseudomonadati</taxon>
        <taxon>Bacteroidota</taxon>
        <taxon>Bacteroidia</taxon>
        <taxon>Marinilabiliales</taxon>
        <taxon>Prolixibacteraceae</taxon>
        <taxon>Draconibacterium</taxon>
    </lineage>
</organism>
<dbReference type="Gene3D" id="3.40.50.720">
    <property type="entry name" value="NAD(P)-binding Rossmann-like Domain"/>
    <property type="match status" value="1"/>
</dbReference>
<dbReference type="InterPro" id="IPR050177">
    <property type="entry name" value="Lipid_A_modif_metabolic_enz"/>
</dbReference>
<accession>A0A9X3F2R2</accession>
<dbReference type="SUPFAM" id="SSF51735">
    <property type="entry name" value="NAD(P)-binding Rossmann-fold domains"/>
    <property type="match status" value="1"/>
</dbReference>
<dbReference type="GO" id="GO:0006694">
    <property type="term" value="P:steroid biosynthetic process"/>
    <property type="evidence" value="ECO:0007669"/>
    <property type="project" value="InterPro"/>
</dbReference>
<gene>
    <name evidence="4" type="ORF">OU798_00430</name>
</gene>
<reference evidence="4" key="1">
    <citation type="submission" date="2022-11" db="EMBL/GenBank/DDBJ databases">
        <title>Marilongibacter aestuarii gen. nov., sp. nov., isolated from tidal flat sediment.</title>
        <authorList>
            <person name="Jiayan W."/>
        </authorList>
    </citation>
    <scope>NUCLEOTIDE SEQUENCE</scope>
    <source>
        <strain evidence="4">Z1-6</strain>
    </source>
</reference>
<comment type="similarity">
    <text evidence="1">Belongs to the 3-beta-HSD family.</text>
</comment>
<sequence length="338" mass="38133">MGTENAKIKVLVTGGGGFVGMALVRRLVQSGYQVSSFSRNIYKEHKQMGVKSIQGDITDADALEMACEGVEAVFHVAAKVGIWGNKNDFYKVNVAGTEKVIRACRKKNVKKLIFTSSASVVFDGSDLLDVDEALAYPQKPVSFYTSTKAEAEQLVLAANSEVLRTISLRPHLIWGPGDTQLIPKIIRRVKSGRFRKIGREDVLIDTVYIDNLIDAQLLALEKMELEEVNGKAFFITNGKPIFVWSFINSITEVFGLFPVEKRVPKVLVWLLAWMLEQIHRLFHIEKEPYITRFVLQQLCTNHWFDISRAKRLLGYSPKVGFKEGIRNLKDSLNKNEVL</sequence>
<keyword evidence="5" id="KW-1185">Reference proteome</keyword>
<protein>
    <submittedName>
        <fullName evidence="4">NAD-dependent epimerase/dehydratase family protein</fullName>
    </submittedName>
</protein>
<dbReference type="AlphaFoldDB" id="A0A9X3F2R2"/>
<evidence type="ECO:0000256" key="2">
    <source>
        <dbReference type="ARBA" id="ARBA00023002"/>
    </source>
</evidence>
<evidence type="ECO:0000259" key="3">
    <source>
        <dbReference type="Pfam" id="PF01073"/>
    </source>
</evidence>
<dbReference type="PANTHER" id="PTHR43245">
    <property type="entry name" value="BIFUNCTIONAL POLYMYXIN RESISTANCE PROTEIN ARNA"/>
    <property type="match status" value="1"/>
</dbReference>
<dbReference type="PANTHER" id="PTHR43245:SF51">
    <property type="entry name" value="SHORT CHAIN DEHYDROGENASE_REDUCTASE FAMILY 42E, MEMBER 2"/>
    <property type="match status" value="1"/>
</dbReference>
<proteinExistence type="inferred from homology"/>
<dbReference type="InterPro" id="IPR002225">
    <property type="entry name" value="3Beta_OHSteriod_DH/Estase"/>
</dbReference>
<feature type="domain" description="3-beta hydroxysteroid dehydrogenase/isomerase" evidence="3">
    <location>
        <begin position="11"/>
        <end position="256"/>
    </location>
</feature>
<name>A0A9X3F2R2_9BACT</name>